<protein>
    <submittedName>
        <fullName evidence="3">Uncharacterized protein</fullName>
    </submittedName>
</protein>
<evidence type="ECO:0000256" key="1">
    <source>
        <dbReference type="SAM" id="MobiDB-lite"/>
    </source>
</evidence>
<keyword evidence="2" id="KW-0472">Membrane</keyword>
<sequence>MARSYRWVSVDPDGSGWSLVRDGQKCARFEVVAFAATLALMLTACGGGAASPTPTATTSSSPSATATTEPATPLPATTEPPVEPTPSSDPTIEQATADILEVYRAWWDARIQFMADPMNEPPELSYHSQDDALVGLREAADLYVYNGIITTGAPVIFPVVSDVSFEASGSATIRDCVDVTNWLPVYVATGDSALAPNQLMRVVSISTAFIYAGRWVIGDTAVYRETSC</sequence>
<evidence type="ECO:0000256" key="2">
    <source>
        <dbReference type="SAM" id="Phobius"/>
    </source>
</evidence>
<accession>A0A1G6T2Y4</accession>
<organism evidence="3 4">
    <name type="scientific">Sanguibacter gelidistatuariae</name>
    <dbReference type="NCBI Taxonomy" id="1814289"/>
    <lineage>
        <taxon>Bacteria</taxon>
        <taxon>Bacillati</taxon>
        <taxon>Actinomycetota</taxon>
        <taxon>Actinomycetes</taxon>
        <taxon>Micrococcales</taxon>
        <taxon>Sanguibacteraceae</taxon>
        <taxon>Sanguibacter</taxon>
    </lineage>
</organism>
<keyword evidence="2" id="KW-1133">Transmembrane helix</keyword>
<feature type="region of interest" description="Disordered" evidence="1">
    <location>
        <begin position="49"/>
        <end position="91"/>
    </location>
</feature>
<gene>
    <name evidence="3" type="ORF">SAMN05216410_3006</name>
</gene>
<dbReference type="Proteomes" id="UP000199039">
    <property type="component" value="Unassembled WGS sequence"/>
</dbReference>
<feature type="transmembrane region" description="Helical" evidence="2">
    <location>
        <begin position="31"/>
        <end position="50"/>
    </location>
</feature>
<proteinExistence type="predicted"/>
<keyword evidence="2" id="KW-0812">Transmembrane</keyword>
<keyword evidence="4" id="KW-1185">Reference proteome</keyword>
<name>A0A1G6T2Y4_9MICO</name>
<reference evidence="3 4" key="1">
    <citation type="submission" date="2016-09" db="EMBL/GenBank/DDBJ databases">
        <authorList>
            <person name="Capua I."/>
            <person name="De Benedictis P."/>
            <person name="Joannis T."/>
            <person name="Lombin L.H."/>
            <person name="Cattoli G."/>
        </authorList>
    </citation>
    <scope>NUCLEOTIDE SEQUENCE [LARGE SCALE GENOMIC DNA]</scope>
    <source>
        <strain evidence="3 4">ISLP-3</strain>
    </source>
</reference>
<dbReference type="AlphaFoldDB" id="A0A1G6T2Y4"/>
<evidence type="ECO:0000313" key="4">
    <source>
        <dbReference type="Proteomes" id="UP000199039"/>
    </source>
</evidence>
<evidence type="ECO:0000313" key="3">
    <source>
        <dbReference type="EMBL" id="SDD23333.1"/>
    </source>
</evidence>
<dbReference type="EMBL" id="FMYH01000006">
    <property type="protein sequence ID" value="SDD23333.1"/>
    <property type="molecule type" value="Genomic_DNA"/>
</dbReference>
<dbReference type="STRING" id="1814289.SAMN05216410_3006"/>